<evidence type="ECO:0000256" key="3">
    <source>
        <dbReference type="ARBA" id="ARBA00011964"/>
    </source>
</evidence>
<dbReference type="EMBL" id="VJMH01007021">
    <property type="protein sequence ID" value="KAF0685984.1"/>
    <property type="molecule type" value="Genomic_DNA"/>
</dbReference>
<reference evidence="13" key="2">
    <citation type="submission" date="2019-06" db="EMBL/GenBank/DDBJ databases">
        <title>Genomics analysis of Aphanomyces spp. identifies a new class of oomycete effector associated with host adaptation.</title>
        <authorList>
            <person name="Gaulin E."/>
        </authorList>
    </citation>
    <scope>NUCLEOTIDE SEQUENCE</scope>
    <source>
        <strain evidence="13">CBS 578.67</strain>
    </source>
</reference>
<evidence type="ECO:0000313" key="13">
    <source>
        <dbReference type="EMBL" id="KAF0685984.1"/>
    </source>
</evidence>
<comment type="catalytic activity">
    <reaction evidence="10">
        <text>an alpha-D-Man-(1-&gt;2)-alpha-D-Man-(1-&gt;2)-alpha-D-Man-(1-&gt;3)-[alpha-D-Man-(1-&gt;6)]-beta-D-Man-(1-&gt;4)-beta-D-GlcNAc-(1-&gt;4)-alpha-D-GlcNAc-diphospho-di-trans,poly-cis-dolichol + a di-trans,poly-cis-dolichyl beta-D-mannosyl phosphate = an alpha-D-Man-(1-&gt;2)-alpha-D-Man-(1-&gt;2)-alpha-D-Man-(1-&gt;3)-[alpha-D-Man-(1-&gt;3)-alpha-D-Man-(1-&gt;6)]-beta-D-Man-(1-&gt;4)-beta-D-GlcNAc-(1-&gt;4)-alpha-D-GlcNAc-diphospho-di-trans,poly-cis-dolichol + a di-trans,poly-cis-dolichyl phosphate + H(+)</text>
        <dbReference type="Rhea" id="RHEA:29527"/>
        <dbReference type="Rhea" id="RHEA-COMP:19498"/>
        <dbReference type="Rhea" id="RHEA-COMP:19501"/>
        <dbReference type="Rhea" id="RHEA-COMP:19516"/>
        <dbReference type="Rhea" id="RHEA-COMP:19517"/>
        <dbReference type="ChEBI" id="CHEBI:15378"/>
        <dbReference type="ChEBI" id="CHEBI:57683"/>
        <dbReference type="ChEBI" id="CHEBI:58211"/>
        <dbReference type="ChEBI" id="CHEBI:132515"/>
        <dbReference type="ChEBI" id="CHEBI:132516"/>
        <dbReference type="EC" id="2.4.1.258"/>
    </reaction>
    <physiologicalReaction direction="left-to-right" evidence="10">
        <dbReference type="Rhea" id="RHEA:29528"/>
    </physiologicalReaction>
</comment>
<keyword evidence="7" id="KW-0256">Endoplasmic reticulum</keyword>
<organism evidence="14 15">
    <name type="scientific">Aphanomyces stellatus</name>
    <dbReference type="NCBI Taxonomy" id="120398"/>
    <lineage>
        <taxon>Eukaryota</taxon>
        <taxon>Sar</taxon>
        <taxon>Stramenopiles</taxon>
        <taxon>Oomycota</taxon>
        <taxon>Saprolegniomycetes</taxon>
        <taxon>Saprolegniales</taxon>
        <taxon>Verrucalvaceae</taxon>
        <taxon>Aphanomyces</taxon>
    </lineage>
</organism>
<feature type="transmembrane region" description="Helical" evidence="12">
    <location>
        <begin position="144"/>
        <end position="164"/>
    </location>
</feature>
<keyword evidence="8 12" id="KW-1133">Transmembrane helix</keyword>
<keyword evidence="5" id="KW-0808">Transferase</keyword>
<feature type="transmembrane region" description="Helical" evidence="12">
    <location>
        <begin position="356"/>
        <end position="374"/>
    </location>
</feature>
<dbReference type="EMBL" id="CAADRA010007047">
    <property type="protein sequence ID" value="VFT98854.1"/>
    <property type="molecule type" value="Genomic_DNA"/>
</dbReference>
<evidence type="ECO:0000256" key="1">
    <source>
        <dbReference type="ARBA" id="ARBA00004477"/>
    </source>
</evidence>
<evidence type="ECO:0000256" key="2">
    <source>
        <dbReference type="ARBA" id="ARBA00004922"/>
    </source>
</evidence>
<reference evidence="14 15" key="1">
    <citation type="submission" date="2019-03" db="EMBL/GenBank/DDBJ databases">
        <authorList>
            <person name="Gaulin E."/>
            <person name="Dumas B."/>
        </authorList>
    </citation>
    <scope>NUCLEOTIDE SEQUENCE [LARGE SCALE GENOMIC DNA]</scope>
    <source>
        <strain evidence="14">CBS 568.67</strain>
    </source>
</reference>
<evidence type="ECO:0000256" key="10">
    <source>
        <dbReference type="ARBA" id="ARBA00049506"/>
    </source>
</evidence>
<dbReference type="PANTHER" id="PTHR12646:SF0">
    <property type="entry name" value="DOL-P-MAN:MAN(5)GLCNAC(2)-PP-DOL ALPHA-1,3-MANNOSYLTRANSFERASE"/>
    <property type="match status" value="1"/>
</dbReference>
<evidence type="ECO:0000256" key="9">
    <source>
        <dbReference type="ARBA" id="ARBA00023136"/>
    </source>
</evidence>
<feature type="transmembrane region" description="Helical" evidence="12">
    <location>
        <begin position="44"/>
        <end position="64"/>
    </location>
</feature>
<keyword evidence="9 12" id="KW-0472">Membrane</keyword>
<keyword evidence="4" id="KW-0328">Glycosyltransferase</keyword>
<dbReference type="InterPro" id="IPR007873">
    <property type="entry name" value="Glycosyltransferase_ALG3"/>
</dbReference>
<evidence type="ECO:0000256" key="6">
    <source>
        <dbReference type="ARBA" id="ARBA00022692"/>
    </source>
</evidence>
<dbReference type="GO" id="GO:0005789">
    <property type="term" value="C:endoplasmic reticulum membrane"/>
    <property type="evidence" value="ECO:0007669"/>
    <property type="project" value="UniProtKB-SubCell"/>
</dbReference>
<feature type="transmembrane region" description="Helical" evidence="12">
    <location>
        <begin position="218"/>
        <end position="239"/>
    </location>
</feature>
<dbReference type="PANTHER" id="PTHR12646">
    <property type="entry name" value="NOT56 - RELATED"/>
    <property type="match status" value="1"/>
</dbReference>
<feature type="region of interest" description="Disordered" evidence="11">
    <location>
        <begin position="550"/>
        <end position="574"/>
    </location>
</feature>
<protein>
    <recommendedName>
        <fullName evidence="3">dolichyl-P-Man:Man5GlcNAc2-PP-dolichol alpha-1,3-mannosyltransferase</fullName>
        <ecNumber evidence="3">2.4.1.258</ecNumber>
    </recommendedName>
</protein>
<evidence type="ECO:0000256" key="7">
    <source>
        <dbReference type="ARBA" id="ARBA00022824"/>
    </source>
</evidence>
<proteinExistence type="predicted"/>
<keyword evidence="6 12" id="KW-0812">Transmembrane</keyword>
<dbReference type="Proteomes" id="UP000332933">
    <property type="component" value="Unassembled WGS sequence"/>
</dbReference>
<feature type="transmembrane region" description="Helical" evidence="12">
    <location>
        <begin position="185"/>
        <end position="206"/>
    </location>
</feature>
<gene>
    <name evidence="14" type="primary">Aste57867_22187</name>
    <name evidence="13" type="ORF">As57867_022118</name>
    <name evidence="14" type="ORF">ASTE57867_22187</name>
</gene>
<evidence type="ECO:0000256" key="12">
    <source>
        <dbReference type="SAM" id="Phobius"/>
    </source>
</evidence>
<dbReference type="GO" id="GO:0052925">
    <property type="term" value="F:dol-P-Man:Man(5)GlcNAc(2)-PP-Dol alpha-1,3-mannosyltransferase activity"/>
    <property type="evidence" value="ECO:0007669"/>
    <property type="project" value="UniProtKB-EC"/>
</dbReference>
<comment type="subcellular location">
    <subcellularLocation>
        <location evidence="1">Endoplasmic reticulum membrane</location>
        <topology evidence="1">Multi-pass membrane protein</topology>
    </subcellularLocation>
</comment>
<sequence length="574" mass="65778">MVETKATNLRSEKRTTRIDKDVKKVSNYSKVLSFTYDVLWSYRYFHYIAALLLLAEFVIGILIIENVPCSLSDALAFAHRMHVDTEIDWKAYMQQVTQFKNGERDYLNIRGDTGPLVYPAGHVYVYTFLQWVTNNGEDIRRAQYIFLGFYLATIATIFAIYYRARVAPPWTAILLCTSKRFHSIYMLRLFNDGIAMMILFMAVYLFCRQQWRLGCLMYSFAVSIKMNCLLFAPALFFLLLQSSGVVRTIGYLSICASLQVALALPFLKTFWWSYLTKAFELSRVFTYKWTVNWKCIPEDLFVSKPWALFLLAGHILVLIAFLHKYFFTGPQALSVRGLLYQPFTLRDKMPIRAERIVTSMFAVNFIGICFARTLHYQFYAWYFPTLAYLLWKTNMPMIFKAKVIIICEYAFNTFPATDVSSTVLHLSHFMLLASLFTASDEGKYQSYLDAESRQELVHFINEECFDAARQFAMYYGSVTEELAEGASVVSIDEQEVVLRLPKMNFTLAIGFGSSAPVSGVGYARRVLSGMSKEAEAGLARGTNLAKEMSASMADGTGIRGGDDDELKVQLRRRK</sequence>
<keyword evidence="15" id="KW-1185">Reference proteome</keyword>
<evidence type="ECO:0000256" key="5">
    <source>
        <dbReference type="ARBA" id="ARBA00022679"/>
    </source>
</evidence>
<feature type="transmembrane region" description="Helical" evidence="12">
    <location>
        <begin position="251"/>
        <end position="274"/>
    </location>
</feature>
<dbReference type="EC" id="2.4.1.258" evidence="3"/>
<evidence type="ECO:0000313" key="15">
    <source>
        <dbReference type="Proteomes" id="UP000332933"/>
    </source>
</evidence>
<accession>A0A485LKX7</accession>
<evidence type="ECO:0000256" key="11">
    <source>
        <dbReference type="SAM" id="MobiDB-lite"/>
    </source>
</evidence>
<dbReference type="Pfam" id="PF05208">
    <property type="entry name" value="ALG3"/>
    <property type="match status" value="1"/>
</dbReference>
<feature type="transmembrane region" description="Helical" evidence="12">
    <location>
        <begin position="306"/>
        <end position="327"/>
    </location>
</feature>
<evidence type="ECO:0000256" key="4">
    <source>
        <dbReference type="ARBA" id="ARBA00022676"/>
    </source>
</evidence>
<name>A0A485LKX7_9STRA</name>
<dbReference type="AlphaFoldDB" id="A0A485LKX7"/>
<evidence type="ECO:0000256" key="8">
    <source>
        <dbReference type="ARBA" id="ARBA00022989"/>
    </source>
</evidence>
<comment type="pathway">
    <text evidence="2">Protein modification; protein glycosylation.</text>
</comment>
<evidence type="ECO:0000313" key="14">
    <source>
        <dbReference type="EMBL" id="VFT98854.1"/>
    </source>
</evidence>
<dbReference type="OrthoDB" id="20028at2759"/>